<evidence type="ECO:0000256" key="1">
    <source>
        <dbReference type="SAM" id="MobiDB-lite"/>
    </source>
</evidence>
<dbReference type="InterPro" id="IPR018649">
    <property type="entry name" value="SHOCT"/>
</dbReference>
<reference evidence="5" key="1">
    <citation type="submission" date="2016-10" db="EMBL/GenBank/DDBJ databases">
        <authorList>
            <person name="Varghese N."/>
            <person name="Submissions S."/>
        </authorList>
    </citation>
    <scope>NUCLEOTIDE SEQUENCE [LARGE SCALE GENOMIC DNA]</scope>
    <source>
        <strain evidence="5">CGMCC 1.8711</strain>
    </source>
</reference>
<keyword evidence="2" id="KW-1133">Transmembrane helix</keyword>
<sequence length="158" mass="16539">MSPRRSSLLARYTPDSRRWRRVVAALAAVGGPLAMYGAFAVSSGVKSGMVYNLIILVFGILAVTLPAVAATVLLAPDSGLARTNADSDSPLATLKGRYAAGEIDDAEFERRVDSLVELSETRSVGAPPPSASSASAASSASHSHRPSPRDRERESADN</sequence>
<evidence type="ECO:0000313" key="4">
    <source>
        <dbReference type="EMBL" id="SFR63547.1"/>
    </source>
</evidence>
<organism evidence="4 5">
    <name type="scientific">Halogeometricum limi</name>
    <dbReference type="NCBI Taxonomy" id="555875"/>
    <lineage>
        <taxon>Archaea</taxon>
        <taxon>Methanobacteriati</taxon>
        <taxon>Methanobacteriota</taxon>
        <taxon>Stenosarchaea group</taxon>
        <taxon>Halobacteria</taxon>
        <taxon>Halobacteriales</taxon>
        <taxon>Haloferacaceae</taxon>
        <taxon>Halogeometricum</taxon>
    </lineage>
</organism>
<feature type="region of interest" description="Disordered" evidence="1">
    <location>
        <begin position="119"/>
        <end position="158"/>
    </location>
</feature>
<feature type="compositionally biased region" description="Basic and acidic residues" evidence="1">
    <location>
        <begin position="147"/>
        <end position="158"/>
    </location>
</feature>
<accession>A0A1I6I9W7</accession>
<feature type="compositionally biased region" description="Low complexity" evidence="1">
    <location>
        <begin position="131"/>
        <end position="141"/>
    </location>
</feature>
<protein>
    <submittedName>
        <fullName evidence="4">Short C-terminal domain-containing protein</fullName>
    </submittedName>
</protein>
<feature type="transmembrane region" description="Helical" evidence="2">
    <location>
        <begin position="21"/>
        <end position="41"/>
    </location>
</feature>
<dbReference type="Proteomes" id="UP000243250">
    <property type="component" value="Unassembled WGS sequence"/>
</dbReference>
<proteinExistence type="predicted"/>
<evidence type="ECO:0000256" key="2">
    <source>
        <dbReference type="SAM" id="Phobius"/>
    </source>
</evidence>
<gene>
    <name evidence="4" type="ORF">SAMN04488124_2918</name>
</gene>
<dbReference type="EMBL" id="FOYS01000005">
    <property type="protein sequence ID" value="SFR63547.1"/>
    <property type="molecule type" value="Genomic_DNA"/>
</dbReference>
<dbReference type="AlphaFoldDB" id="A0A1I6I9W7"/>
<feature type="transmembrane region" description="Helical" evidence="2">
    <location>
        <begin position="53"/>
        <end position="75"/>
    </location>
</feature>
<evidence type="ECO:0000259" key="3">
    <source>
        <dbReference type="Pfam" id="PF09851"/>
    </source>
</evidence>
<evidence type="ECO:0000313" key="5">
    <source>
        <dbReference type="Proteomes" id="UP000243250"/>
    </source>
</evidence>
<dbReference type="RefSeq" id="WP_217642710.1">
    <property type="nucleotide sequence ID" value="NZ_FOYS01000005.1"/>
</dbReference>
<keyword evidence="2" id="KW-0472">Membrane</keyword>
<dbReference type="OrthoDB" id="178074at2157"/>
<dbReference type="Pfam" id="PF09851">
    <property type="entry name" value="SHOCT"/>
    <property type="match status" value="1"/>
</dbReference>
<keyword evidence="5" id="KW-1185">Reference proteome</keyword>
<feature type="domain" description="SHOCT" evidence="3">
    <location>
        <begin position="90"/>
        <end position="112"/>
    </location>
</feature>
<keyword evidence="2" id="KW-0812">Transmembrane</keyword>
<name>A0A1I6I9W7_9EURY</name>